<feature type="signal peptide" evidence="1">
    <location>
        <begin position="1"/>
        <end position="20"/>
    </location>
</feature>
<name>A0A9P4WAV1_CURKU</name>
<comment type="caution">
    <text evidence="2">The sequence shown here is derived from an EMBL/GenBank/DDBJ whole genome shotgun (WGS) entry which is preliminary data.</text>
</comment>
<organism evidence="2 3">
    <name type="scientific">Curvularia kusanoi</name>
    <name type="common">Cochliobolus kusanoi</name>
    <dbReference type="NCBI Taxonomy" id="90978"/>
    <lineage>
        <taxon>Eukaryota</taxon>
        <taxon>Fungi</taxon>
        <taxon>Dikarya</taxon>
        <taxon>Ascomycota</taxon>
        <taxon>Pezizomycotina</taxon>
        <taxon>Dothideomycetes</taxon>
        <taxon>Pleosporomycetidae</taxon>
        <taxon>Pleosporales</taxon>
        <taxon>Pleosporineae</taxon>
        <taxon>Pleosporaceae</taxon>
        <taxon>Curvularia</taxon>
    </lineage>
</organism>
<proteinExistence type="predicted"/>
<evidence type="ECO:0000313" key="2">
    <source>
        <dbReference type="EMBL" id="KAF3009710.1"/>
    </source>
</evidence>
<dbReference type="Gene3D" id="6.10.250.2590">
    <property type="match status" value="1"/>
</dbReference>
<keyword evidence="1" id="KW-0732">Signal</keyword>
<reference evidence="2" key="1">
    <citation type="submission" date="2019-04" db="EMBL/GenBank/DDBJ databases">
        <title>Sequencing of skin fungus with MAO and IRED activity.</title>
        <authorList>
            <person name="Marsaioli A.J."/>
            <person name="Bonatto J.M.C."/>
            <person name="Reis Junior O."/>
        </authorList>
    </citation>
    <scope>NUCLEOTIDE SEQUENCE</scope>
    <source>
        <strain evidence="2">30M1</strain>
    </source>
</reference>
<protein>
    <submittedName>
        <fullName evidence="2">Uncharacterized protein</fullName>
    </submittedName>
</protein>
<evidence type="ECO:0000313" key="3">
    <source>
        <dbReference type="Proteomes" id="UP000801428"/>
    </source>
</evidence>
<keyword evidence="3" id="KW-1185">Reference proteome</keyword>
<dbReference type="Proteomes" id="UP000801428">
    <property type="component" value="Unassembled WGS sequence"/>
</dbReference>
<evidence type="ECO:0000256" key="1">
    <source>
        <dbReference type="SAM" id="SignalP"/>
    </source>
</evidence>
<feature type="chain" id="PRO_5040166270" evidence="1">
    <location>
        <begin position="21"/>
        <end position="267"/>
    </location>
</feature>
<dbReference type="AlphaFoldDB" id="A0A9P4WAV1"/>
<accession>A0A9P4WAV1</accession>
<sequence length="267" mass="28582">MKSSIISFAITLLSAHSATATPLAPRQSPSTTWTYSCNSLAAPASFQAFTTDACKAQLSLTKDRYIGIQWAFEARYADGSTAVYTPLRDTANFGVSDTFYPFLGNNFNTRFPGASAFTAVHEFENVCKGGAEPVSWRFYTTSANTACSSANYRFTTGQIAVKGGVTRPAKVGGVQLRRTSTAGDFEVTWQPVAGASAYSVIVQYPTGTDEVGNPHLNVRGARAQGTSTTINTSSRRQDVARKVIVHAVNSQGVWSFANDVQPVSAGW</sequence>
<dbReference type="EMBL" id="SWKU01000002">
    <property type="protein sequence ID" value="KAF3009710.1"/>
    <property type="molecule type" value="Genomic_DNA"/>
</dbReference>
<gene>
    <name evidence="2" type="ORF">E8E13_008870</name>
</gene>
<dbReference type="OrthoDB" id="3523203at2759"/>